<organism evidence="2">
    <name type="scientific">Palpitomonas bilix</name>
    <dbReference type="NCBI Taxonomy" id="652834"/>
    <lineage>
        <taxon>Eukaryota</taxon>
        <taxon>Eukaryota incertae sedis</taxon>
    </lineage>
</organism>
<dbReference type="EMBL" id="HBIB01040836">
    <property type="protein sequence ID" value="CAE0264315.1"/>
    <property type="molecule type" value="Transcribed_RNA"/>
</dbReference>
<proteinExistence type="predicted"/>
<accession>A0A7S3GF82</accession>
<keyword evidence="1" id="KW-0812">Transmembrane</keyword>
<gene>
    <name evidence="2" type="ORF">PBIL07802_LOCUS26619</name>
</gene>
<protein>
    <submittedName>
        <fullName evidence="2">Uncharacterized protein</fullName>
    </submittedName>
</protein>
<sequence>MLINSVFILITASISLGIEFYHYATGAEEVSTIFYVFHLIVTVSFFLVMSVCTSFMFFHIYTIVVNRTTREHIKGLPGGTPSMEHVKDLFLAPLGPVDPEWKPLWKYYDTIMSKDQRDGIIGTVLSAEGGSYLMIVVVWIVVGAVIGRFFAVI</sequence>
<evidence type="ECO:0000256" key="1">
    <source>
        <dbReference type="SAM" id="Phobius"/>
    </source>
</evidence>
<keyword evidence="1" id="KW-1133">Transmembrane helix</keyword>
<feature type="transmembrane region" description="Helical" evidence="1">
    <location>
        <begin position="132"/>
        <end position="151"/>
    </location>
</feature>
<feature type="transmembrane region" description="Helical" evidence="1">
    <location>
        <begin position="6"/>
        <end position="24"/>
    </location>
</feature>
<evidence type="ECO:0000313" key="2">
    <source>
        <dbReference type="EMBL" id="CAE0264315.1"/>
    </source>
</evidence>
<feature type="transmembrane region" description="Helical" evidence="1">
    <location>
        <begin position="36"/>
        <end position="61"/>
    </location>
</feature>
<name>A0A7S3GF82_9EUKA</name>
<keyword evidence="1" id="KW-0472">Membrane</keyword>
<dbReference type="AlphaFoldDB" id="A0A7S3GF82"/>
<reference evidence="2" key="1">
    <citation type="submission" date="2021-01" db="EMBL/GenBank/DDBJ databases">
        <authorList>
            <person name="Corre E."/>
            <person name="Pelletier E."/>
            <person name="Niang G."/>
            <person name="Scheremetjew M."/>
            <person name="Finn R."/>
            <person name="Kale V."/>
            <person name="Holt S."/>
            <person name="Cochrane G."/>
            <person name="Meng A."/>
            <person name="Brown T."/>
            <person name="Cohen L."/>
        </authorList>
    </citation>
    <scope>NUCLEOTIDE SEQUENCE</scope>
    <source>
        <strain evidence="2">NIES-2562</strain>
    </source>
</reference>